<accession>A0A094JDN9</accession>
<dbReference type="PANTHER" id="PTHR38030">
    <property type="entry name" value="PROTOPORPHYRINOGEN IX DEHYDROGENASE [MENAQUINONE]"/>
    <property type="match status" value="1"/>
</dbReference>
<sequence>MANILLLYSTVDGQTQRICDVIAEQCSQHNTQVCAIDQVSEAQLHWADKVMIGASIRYGKYRPQLLQFVNRYKALLDGKSNGFFCVNAVARKPNKNTPDTNMYMQKFLKLSLWQPKLLGVFAGRIVYQQYGFWDRNIIRFIMWLTKGPTDVNQTYEFTDWDRVRQFANEFVQL</sequence>
<evidence type="ECO:0000256" key="3">
    <source>
        <dbReference type="ARBA" id="ARBA00022741"/>
    </source>
</evidence>
<dbReference type="NCBIfam" id="NF008316">
    <property type="entry name" value="PRK11104.1"/>
    <property type="match status" value="1"/>
</dbReference>
<comment type="cofactor">
    <cofactor evidence="7">
        <name>FMN</name>
        <dbReference type="ChEBI" id="CHEBI:58210"/>
    </cofactor>
    <text evidence="7">Binds 1 FMN non-covalently per subunit.</text>
</comment>
<dbReference type="InterPro" id="IPR026816">
    <property type="entry name" value="Flavodoxin_dom"/>
</dbReference>
<comment type="pathway">
    <text evidence="7">Porphyrin-containing compound metabolism; protoporphyrin-IX biosynthesis; protoporphyrin-IX from protoporphyrinogen-IX: step 1/1.</text>
</comment>
<evidence type="ECO:0000256" key="2">
    <source>
        <dbReference type="ARBA" id="ARBA00022643"/>
    </source>
</evidence>
<keyword evidence="3 7" id="KW-0547">Nucleotide-binding</keyword>
<comment type="similarity">
    <text evidence="7">Belongs to the HemG family.</text>
</comment>
<evidence type="ECO:0000259" key="8">
    <source>
        <dbReference type="Pfam" id="PF12724"/>
    </source>
</evidence>
<dbReference type="PANTHER" id="PTHR38030:SF2">
    <property type="entry name" value="PROTOPORPHYRINOGEN IX DEHYDROGENASE [QUINONE]"/>
    <property type="match status" value="1"/>
</dbReference>
<comment type="caution">
    <text evidence="9">The sequence shown here is derived from an EMBL/GenBank/DDBJ whole genome shotgun (WGS) entry which is preliminary data.</text>
</comment>
<keyword evidence="7" id="KW-1003">Cell membrane</keyword>
<evidence type="ECO:0000256" key="1">
    <source>
        <dbReference type="ARBA" id="ARBA00022630"/>
    </source>
</evidence>
<dbReference type="eggNOG" id="COG4635">
    <property type="taxonomic scope" value="Bacteria"/>
</dbReference>
<keyword evidence="6 7" id="KW-0627">Porphyrin biosynthesis</keyword>
<dbReference type="InterPro" id="IPR052200">
    <property type="entry name" value="Protoporphyrinogen_IX_DH"/>
</dbReference>
<comment type="subcellular location">
    <subcellularLocation>
        <location evidence="7">Cell membrane</location>
        <topology evidence="7">Peripheral membrane protein</topology>
    </subcellularLocation>
</comment>
<keyword evidence="10" id="KW-1185">Reference proteome</keyword>
<dbReference type="EMBL" id="JPEO01000023">
    <property type="protein sequence ID" value="KFZ36164.1"/>
    <property type="molecule type" value="Genomic_DNA"/>
</dbReference>
<dbReference type="STRING" id="1515746.HR45_18030"/>
<evidence type="ECO:0000256" key="7">
    <source>
        <dbReference type="HAMAP-Rule" id="MF_00853"/>
    </source>
</evidence>
<evidence type="ECO:0000256" key="5">
    <source>
        <dbReference type="ARBA" id="ARBA00023136"/>
    </source>
</evidence>
<dbReference type="InterPro" id="IPR029039">
    <property type="entry name" value="Flavoprotein-like_sf"/>
</dbReference>
<dbReference type="GO" id="GO:0006782">
    <property type="term" value="P:protoporphyrinogen IX biosynthetic process"/>
    <property type="evidence" value="ECO:0007669"/>
    <property type="project" value="UniProtKB-UniRule"/>
</dbReference>
<dbReference type="InterPro" id="IPR044264">
    <property type="entry name" value="HemG"/>
</dbReference>
<reference evidence="9 10" key="1">
    <citation type="submission" date="2014-06" db="EMBL/GenBank/DDBJ databases">
        <title>Shewanella sp. YQH10.</title>
        <authorList>
            <person name="Liu Y."/>
            <person name="Zeng R."/>
        </authorList>
    </citation>
    <scope>NUCLEOTIDE SEQUENCE [LARGE SCALE GENOMIC DNA]</scope>
    <source>
        <strain evidence="9 10">YQH10</strain>
    </source>
</reference>
<name>A0A094JDN9_9GAMM</name>
<dbReference type="HAMAP" id="MF_00853">
    <property type="entry name" value="HemG"/>
    <property type="match status" value="1"/>
</dbReference>
<comment type="catalytic activity">
    <reaction evidence="7">
        <text>protoporphyrinogen IX + 3 a quinone = protoporphyrin IX + 3 a quinol</text>
        <dbReference type="Rhea" id="RHEA:65032"/>
        <dbReference type="ChEBI" id="CHEBI:24646"/>
        <dbReference type="ChEBI" id="CHEBI:57306"/>
        <dbReference type="ChEBI" id="CHEBI:57307"/>
        <dbReference type="ChEBI" id="CHEBI:132124"/>
        <dbReference type="EC" id="1.3.5.3"/>
    </reaction>
</comment>
<dbReference type="AlphaFoldDB" id="A0A094JDN9"/>
<dbReference type="Proteomes" id="UP000029264">
    <property type="component" value="Unassembled WGS sequence"/>
</dbReference>
<proteinExistence type="inferred from homology"/>
<protein>
    <recommendedName>
        <fullName evidence="7">Protoporphyrinogen IX dehydrogenase [quinone]</fullName>
        <ecNumber evidence="7">1.3.5.3</ecNumber>
    </recommendedName>
    <alternativeName>
        <fullName evidence="7">Protoporphyrinogen IX dehydrogenase [menaquinone]</fullName>
    </alternativeName>
    <alternativeName>
        <fullName evidence="7">Protoporphyrinogen IX dehydrogenase [ubiquinone]</fullName>
    </alternativeName>
    <alternativeName>
        <fullName evidence="7">Protoporphyrinogen oxidase</fullName>
        <shortName evidence="7">PPO</shortName>
    </alternativeName>
</protein>
<keyword evidence="1 7" id="KW-0285">Flavoprotein</keyword>
<feature type="domain" description="Flavodoxin" evidence="8">
    <location>
        <begin position="5"/>
        <end position="151"/>
    </location>
</feature>
<dbReference type="GO" id="GO:0005886">
    <property type="term" value="C:plasma membrane"/>
    <property type="evidence" value="ECO:0007669"/>
    <property type="project" value="UniProtKB-SubCell"/>
</dbReference>
<dbReference type="GO" id="GO:0070819">
    <property type="term" value="F:menaquinone-dependent protoporphyrinogen oxidase activity"/>
    <property type="evidence" value="ECO:0007669"/>
    <property type="project" value="UniProtKB-UniRule"/>
</dbReference>
<dbReference type="RefSeq" id="WP_037445557.1">
    <property type="nucleotide sequence ID" value="NZ_JPEO01000023.1"/>
</dbReference>
<evidence type="ECO:0000256" key="6">
    <source>
        <dbReference type="ARBA" id="ARBA00023244"/>
    </source>
</evidence>
<gene>
    <name evidence="7" type="primary">hemG</name>
    <name evidence="9" type="ORF">HR45_18030</name>
</gene>
<organism evidence="9 10">
    <name type="scientific">Shewanella mangrovi</name>
    <dbReference type="NCBI Taxonomy" id="1515746"/>
    <lineage>
        <taxon>Bacteria</taxon>
        <taxon>Pseudomonadati</taxon>
        <taxon>Pseudomonadota</taxon>
        <taxon>Gammaproteobacteria</taxon>
        <taxon>Alteromonadales</taxon>
        <taxon>Shewanellaceae</taxon>
        <taxon>Shewanella</taxon>
    </lineage>
</organism>
<dbReference type="Gene3D" id="3.40.50.360">
    <property type="match status" value="1"/>
</dbReference>
<dbReference type="Pfam" id="PF12724">
    <property type="entry name" value="Flavodoxin_5"/>
    <property type="match status" value="1"/>
</dbReference>
<evidence type="ECO:0000313" key="10">
    <source>
        <dbReference type="Proteomes" id="UP000029264"/>
    </source>
</evidence>
<evidence type="ECO:0000256" key="4">
    <source>
        <dbReference type="ARBA" id="ARBA00023002"/>
    </source>
</evidence>
<keyword evidence="4 7" id="KW-0560">Oxidoreductase</keyword>
<dbReference type="UniPathway" id="UPA00251">
    <property type="reaction ID" value="UER00324"/>
</dbReference>
<dbReference type="SUPFAM" id="SSF52218">
    <property type="entry name" value="Flavoproteins"/>
    <property type="match status" value="1"/>
</dbReference>
<comment type="catalytic activity">
    <reaction evidence="7">
        <text>protoporphyrinogen IX + 3 a menaquinone = protoporphyrin IX + 3 a menaquinol</text>
        <dbReference type="Rhea" id="RHEA:27409"/>
        <dbReference type="Rhea" id="RHEA-COMP:9537"/>
        <dbReference type="Rhea" id="RHEA-COMP:9539"/>
        <dbReference type="ChEBI" id="CHEBI:16374"/>
        <dbReference type="ChEBI" id="CHEBI:18151"/>
        <dbReference type="ChEBI" id="CHEBI:57306"/>
        <dbReference type="ChEBI" id="CHEBI:57307"/>
        <dbReference type="EC" id="1.3.5.3"/>
    </reaction>
</comment>
<keyword evidence="2 7" id="KW-0288">FMN</keyword>
<dbReference type="OrthoDB" id="9795729at2"/>
<comment type="function">
    <text evidence="7">Catalyzes the 6-electron oxidation of protoporphyrinogen IX to form protoporphyrin IX; under anaerobic conditions uses menaquinone as an electron acceptor, under aerobic conditions uses ubiquinone as an electron acceptor.</text>
</comment>
<keyword evidence="5" id="KW-0472">Membrane</keyword>
<comment type="catalytic activity">
    <reaction evidence="7">
        <text>protoporphyrinogen IX + 3 a ubiquinone = protoporphyrin IX + 3 a ubiquinol</text>
        <dbReference type="Rhea" id="RHEA:63936"/>
        <dbReference type="Rhea" id="RHEA-COMP:9565"/>
        <dbReference type="Rhea" id="RHEA-COMP:9566"/>
        <dbReference type="ChEBI" id="CHEBI:16389"/>
        <dbReference type="ChEBI" id="CHEBI:17976"/>
        <dbReference type="ChEBI" id="CHEBI:57306"/>
        <dbReference type="ChEBI" id="CHEBI:57307"/>
    </reaction>
</comment>
<dbReference type="GO" id="GO:0010181">
    <property type="term" value="F:FMN binding"/>
    <property type="evidence" value="ECO:0007669"/>
    <property type="project" value="UniProtKB-UniRule"/>
</dbReference>
<dbReference type="EC" id="1.3.5.3" evidence="7"/>
<dbReference type="GO" id="GO:0004729">
    <property type="term" value="F:oxygen-dependent protoporphyrinogen oxidase activity"/>
    <property type="evidence" value="ECO:0007669"/>
    <property type="project" value="InterPro"/>
</dbReference>
<evidence type="ECO:0000313" key="9">
    <source>
        <dbReference type="EMBL" id="KFZ36164.1"/>
    </source>
</evidence>